<feature type="chain" id="PRO_5016233713" evidence="2">
    <location>
        <begin position="24"/>
        <end position="524"/>
    </location>
</feature>
<reference evidence="3 4" key="1">
    <citation type="submission" date="2017-09" db="EMBL/GenBank/DDBJ databases">
        <title>High-quality draft genome sequence of Butyrivibrio fibrisolvens INBov1, isolated from cow rumen.</title>
        <authorList>
            <person name="Rodriguez Hernaez J."/>
            <person name="Rivarola M."/>
            <person name="Paniego N."/>
            <person name="Cravero S."/>
            <person name="Ceron Cucchi M."/>
            <person name="Martinez M.C."/>
        </authorList>
    </citation>
    <scope>NUCLEOTIDE SEQUENCE [LARGE SCALE GENOMIC DNA]</scope>
    <source>
        <strain evidence="3 4">INBov1</strain>
    </source>
</reference>
<dbReference type="RefSeq" id="WP_110073052.1">
    <property type="nucleotide sequence ID" value="NZ_CM009896.1"/>
</dbReference>
<evidence type="ECO:0000313" key="3">
    <source>
        <dbReference type="EMBL" id="PWT27647.1"/>
    </source>
</evidence>
<evidence type="ECO:0000256" key="2">
    <source>
        <dbReference type="SAM" id="SignalP"/>
    </source>
</evidence>
<proteinExistence type="predicted"/>
<dbReference type="PROSITE" id="PS51257">
    <property type="entry name" value="PROKAR_LIPOPROTEIN"/>
    <property type="match status" value="1"/>
</dbReference>
<sequence>MKIKKIFVLALSMAMLTGCTSSVIELGDDTDENNADNISQEENDNLNSSNSSDEKDSKADSESNSSVQDDNDDTLWDSPMAEYVPESPYSYYISFVNGEIATKSDDYYFSDYISGDYKFTCCDLSGDGIAELVLLTQEDDEEKLIVFTYDSDKGVISNSIACSFNSDCDYISKNGFVLLNSYEDESGNRYSGKTDDESYTQKISAILSTGSSKKGYSLFEWQRDAGSSEYDGPSENVYDQIMEMASDQVTLSEGEKPEDMIPYLEECEKSFEESIEEFKLFKQNGNGIFCNLGSAGLPDNEYEDADAAYEAFINNETTVRCEYGIKAYDTYFSYIYGEKYALSRWYDPDDSDTLETRYIDCGDDGSKELLISVTEELNYEPIESIYVISFYEGHLYLRFVTESSSRSYVSVGDDGCIYGGGSASDSVEIRDEAFLDSDIIFHYIYQLEMVSGEALKSYFPSVNDEPEELLTIYIYTIDGEEYYVPYYNFEEVTDEGEYTDFMKACEEQGISFSSQEDIDELIEE</sequence>
<dbReference type="EMBL" id="NXNG01000001">
    <property type="protein sequence ID" value="PWT27647.1"/>
    <property type="molecule type" value="Genomic_DNA"/>
</dbReference>
<dbReference type="AlphaFoldDB" id="A0A317G2B7"/>
<feature type="compositionally biased region" description="Acidic residues" evidence="1">
    <location>
        <begin position="27"/>
        <end position="44"/>
    </location>
</feature>
<name>A0A317G2B7_BUTFI</name>
<comment type="caution">
    <text evidence="3">The sequence shown here is derived from an EMBL/GenBank/DDBJ whole genome shotgun (WGS) entry which is preliminary data.</text>
</comment>
<protein>
    <submittedName>
        <fullName evidence="3">Uncharacterized protein</fullName>
    </submittedName>
</protein>
<feature type="signal peptide" evidence="2">
    <location>
        <begin position="1"/>
        <end position="23"/>
    </location>
</feature>
<feature type="region of interest" description="Disordered" evidence="1">
    <location>
        <begin position="27"/>
        <end position="79"/>
    </location>
</feature>
<gene>
    <name evidence="3" type="ORF">CPT75_11350</name>
</gene>
<accession>A0A317G2B7</accession>
<dbReference type="Proteomes" id="UP000245488">
    <property type="component" value="Chromosome"/>
</dbReference>
<evidence type="ECO:0000256" key="1">
    <source>
        <dbReference type="SAM" id="MobiDB-lite"/>
    </source>
</evidence>
<evidence type="ECO:0000313" key="4">
    <source>
        <dbReference type="Proteomes" id="UP000245488"/>
    </source>
</evidence>
<keyword evidence="4" id="KW-1185">Reference proteome</keyword>
<keyword evidence="2" id="KW-0732">Signal</keyword>
<organism evidence="3 4">
    <name type="scientific">Butyrivibrio fibrisolvens</name>
    <dbReference type="NCBI Taxonomy" id="831"/>
    <lineage>
        <taxon>Bacteria</taxon>
        <taxon>Bacillati</taxon>
        <taxon>Bacillota</taxon>
        <taxon>Clostridia</taxon>
        <taxon>Lachnospirales</taxon>
        <taxon>Lachnospiraceae</taxon>
        <taxon>Butyrivibrio</taxon>
    </lineage>
</organism>
<feature type="compositionally biased region" description="Basic and acidic residues" evidence="1">
    <location>
        <begin position="52"/>
        <end position="61"/>
    </location>
</feature>